<gene>
    <name evidence="2" type="ORF">A2Y75_06745</name>
</gene>
<dbReference type="CDD" id="cd04647">
    <property type="entry name" value="LbH_MAT_like"/>
    <property type="match status" value="1"/>
</dbReference>
<evidence type="ECO:0008006" key="4">
    <source>
        <dbReference type="Google" id="ProtNLM"/>
    </source>
</evidence>
<proteinExistence type="predicted"/>
<dbReference type="EMBL" id="MELK01000040">
    <property type="protein sequence ID" value="OFW56857.1"/>
    <property type="molecule type" value="Genomic_DNA"/>
</dbReference>
<accession>A0A1F2WJ34</accession>
<dbReference type="Proteomes" id="UP000177876">
    <property type="component" value="Unassembled WGS sequence"/>
</dbReference>
<dbReference type="InterPro" id="IPR011004">
    <property type="entry name" value="Trimer_LpxA-like_sf"/>
</dbReference>
<sequence length="244" mass="27378">MDKKQRSLLIKGYFFLARNIAAGIIVNKILDFLAWSDYRLLILLSMWHPDNAARVKYLRKRGVTVGENVFVDLGVFIEITTPLSVIIEDYAAIGYGAVIYAHDASLNQAYDLPMRVKTTHLKWNCAVGARAMVMPGVTVGEGAGVAPGAVAVKDVPDMVVVGGNPAEPIMKLEDLVKGWQFDMKKHPENYYDNPTAVRPPKTIAEEWIHWREEGLEINQAIDLRTGTPFDYILDYKKIKKTQES</sequence>
<evidence type="ECO:0000313" key="2">
    <source>
        <dbReference type="EMBL" id="OFW56857.1"/>
    </source>
</evidence>
<name>A0A1F2WJ34_9ACTN</name>
<dbReference type="PANTHER" id="PTHR43300">
    <property type="entry name" value="ACETYLTRANSFERASE"/>
    <property type="match status" value="1"/>
</dbReference>
<keyword evidence="1" id="KW-0472">Membrane</keyword>
<organism evidence="2 3">
    <name type="scientific">Candidatus Solincola sediminis</name>
    <dbReference type="NCBI Taxonomy" id="1797199"/>
    <lineage>
        <taxon>Bacteria</taxon>
        <taxon>Bacillati</taxon>
        <taxon>Actinomycetota</taxon>
        <taxon>Candidatus Geothermincolia</taxon>
        <taxon>Candidatus Geothermincolales</taxon>
        <taxon>Candidatus Geothermincolaceae</taxon>
        <taxon>Candidatus Solincola</taxon>
    </lineage>
</organism>
<protein>
    <recommendedName>
        <fullName evidence="4">Acyltransferase</fullName>
    </recommendedName>
</protein>
<dbReference type="PANTHER" id="PTHR43300:SF11">
    <property type="entry name" value="ACETYLTRANSFERASE RV3034C-RELATED"/>
    <property type="match status" value="1"/>
</dbReference>
<evidence type="ECO:0000313" key="3">
    <source>
        <dbReference type="Proteomes" id="UP000177876"/>
    </source>
</evidence>
<dbReference type="InterPro" id="IPR050179">
    <property type="entry name" value="Trans_hexapeptide_repeat"/>
</dbReference>
<dbReference type="AlphaFoldDB" id="A0A1F2WJ34"/>
<comment type="caution">
    <text evidence="2">The sequence shown here is derived from an EMBL/GenBank/DDBJ whole genome shotgun (WGS) entry which is preliminary data.</text>
</comment>
<reference evidence="2 3" key="1">
    <citation type="journal article" date="2016" name="Nat. Commun.">
        <title>Thousands of microbial genomes shed light on interconnected biogeochemical processes in an aquifer system.</title>
        <authorList>
            <person name="Anantharaman K."/>
            <person name="Brown C.T."/>
            <person name="Hug L.A."/>
            <person name="Sharon I."/>
            <person name="Castelle C.J."/>
            <person name="Probst A.J."/>
            <person name="Thomas B.C."/>
            <person name="Singh A."/>
            <person name="Wilkins M.J."/>
            <person name="Karaoz U."/>
            <person name="Brodie E.L."/>
            <person name="Williams K.H."/>
            <person name="Hubbard S.S."/>
            <person name="Banfield J.F."/>
        </authorList>
    </citation>
    <scope>NUCLEOTIDE SEQUENCE [LARGE SCALE GENOMIC DNA]</scope>
</reference>
<keyword evidence="1" id="KW-0812">Transmembrane</keyword>
<dbReference type="SUPFAM" id="SSF51161">
    <property type="entry name" value="Trimeric LpxA-like enzymes"/>
    <property type="match status" value="1"/>
</dbReference>
<dbReference type="STRING" id="1797197.A2Y75_06745"/>
<dbReference type="Gene3D" id="2.160.10.10">
    <property type="entry name" value="Hexapeptide repeat proteins"/>
    <property type="match status" value="1"/>
</dbReference>
<keyword evidence="1" id="KW-1133">Transmembrane helix</keyword>
<feature type="transmembrane region" description="Helical" evidence="1">
    <location>
        <begin position="12"/>
        <end position="35"/>
    </location>
</feature>
<evidence type="ECO:0000256" key="1">
    <source>
        <dbReference type="SAM" id="Phobius"/>
    </source>
</evidence>